<evidence type="ECO:0000313" key="12">
    <source>
        <dbReference type="Proteomes" id="UP001283366"/>
    </source>
</evidence>
<dbReference type="AlphaFoldDB" id="A0A1Y6IX72"/>
<dbReference type="InterPro" id="IPR038973">
    <property type="entry name" value="MutL/Mlh/Pms-like"/>
</dbReference>
<dbReference type="HAMAP" id="MF_00149">
    <property type="entry name" value="DNA_mis_repair"/>
    <property type="match status" value="1"/>
</dbReference>
<comment type="function">
    <text evidence="5">This protein is involved in the repair of mismatches in DNA. It is required for dam-dependent methyl-directed DNA mismatch repair. May act as a 'molecular matchmaker', a protein that promotes the formation of a stable complex between two or more DNA-binding proteins in an ATP-dependent manner without itself being part of a final effector complex.</text>
</comment>
<keyword evidence="9" id="KW-0540">Nuclease</keyword>
<feature type="region of interest" description="Disordered" evidence="6">
    <location>
        <begin position="439"/>
        <end position="462"/>
    </location>
</feature>
<dbReference type="GO" id="GO:0032300">
    <property type="term" value="C:mismatch repair complex"/>
    <property type="evidence" value="ECO:0007669"/>
    <property type="project" value="InterPro"/>
</dbReference>
<dbReference type="Pfam" id="PF08676">
    <property type="entry name" value="MutL_C"/>
    <property type="match status" value="1"/>
</dbReference>
<dbReference type="CDD" id="cd16926">
    <property type="entry name" value="HATPase_MutL-MLH-PMS-like"/>
    <property type="match status" value="1"/>
</dbReference>
<evidence type="ECO:0000256" key="5">
    <source>
        <dbReference type="HAMAP-Rule" id="MF_00149"/>
    </source>
</evidence>
<dbReference type="SUPFAM" id="SSF55874">
    <property type="entry name" value="ATPase domain of HSP90 chaperone/DNA topoisomerase II/histidine kinase"/>
    <property type="match status" value="1"/>
</dbReference>
<proteinExistence type="inferred from homology"/>
<evidence type="ECO:0000256" key="6">
    <source>
        <dbReference type="SAM" id="MobiDB-lite"/>
    </source>
</evidence>
<dbReference type="PANTHER" id="PTHR10073:SF12">
    <property type="entry name" value="DNA MISMATCH REPAIR PROTEIN MLH1"/>
    <property type="match status" value="1"/>
</dbReference>
<dbReference type="Pfam" id="PF01119">
    <property type="entry name" value="DNA_mis_repair"/>
    <property type="match status" value="1"/>
</dbReference>
<dbReference type="GO" id="GO:0004519">
    <property type="term" value="F:endonuclease activity"/>
    <property type="evidence" value="ECO:0007669"/>
    <property type="project" value="UniProtKB-KW"/>
</dbReference>
<organism evidence="10 11">
    <name type="scientific">Vibrio mangrovi</name>
    <dbReference type="NCBI Taxonomy" id="474394"/>
    <lineage>
        <taxon>Bacteria</taxon>
        <taxon>Pseudomonadati</taxon>
        <taxon>Pseudomonadota</taxon>
        <taxon>Gammaproteobacteria</taxon>
        <taxon>Vibrionales</taxon>
        <taxon>Vibrionaceae</taxon>
        <taxon>Vibrio</taxon>
    </lineage>
</organism>
<dbReference type="InterPro" id="IPR014721">
    <property type="entry name" value="Ribsml_uS5_D2-typ_fold_subgr"/>
</dbReference>
<evidence type="ECO:0000256" key="2">
    <source>
        <dbReference type="ARBA" id="ARBA00021975"/>
    </source>
</evidence>
<dbReference type="FunFam" id="3.30.230.10:FF:000013">
    <property type="entry name" value="DNA mismatch repair endonuclease MutL"/>
    <property type="match status" value="1"/>
</dbReference>
<dbReference type="InterPro" id="IPR042121">
    <property type="entry name" value="MutL_C_regsub"/>
</dbReference>
<keyword evidence="4 5" id="KW-0234">DNA repair</keyword>
<dbReference type="InterPro" id="IPR014762">
    <property type="entry name" value="DNA_mismatch_repair_CS"/>
</dbReference>
<dbReference type="GO" id="GO:0005524">
    <property type="term" value="F:ATP binding"/>
    <property type="evidence" value="ECO:0007669"/>
    <property type="project" value="InterPro"/>
</dbReference>
<evidence type="ECO:0000256" key="4">
    <source>
        <dbReference type="ARBA" id="ARBA00023204"/>
    </source>
</evidence>
<dbReference type="RefSeq" id="WP_087481472.1">
    <property type="nucleotide sequence ID" value="NZ_AP024883.1"/>
</dbReference>
<dbReference type="InterPro" id="IPR013507">
    <property type="entry name" value="DNA_mismatch_S5_2-like"/>
</dbReference>
<dbReference type="Proteomes" id="UP001283366">
    <property type="component" value="Unassembled WGS sequence"/>
</dbReference>
<evidence type="ECO:0000313" key="9">
    <source>
        <dbReference type="EMBL" id="MDW6002088.1"/>
    </source>
</evidence>
<dbReference type="GO" id="GO:0006298">
    <property type="term" value="P:mismatch repair"/>
    <property type="evidence" value="ECO:0007669"/>
    <property type="project" value="UniProtKB-UniRule"/>
</dbReference>
<reference evidence="10 11" key="1">
    <citation type="submission" date="2017-05" db="EMBL/GenBank/DDBJ databases">
        <authorList>
            <person name="Song R."/>
            <person name="Chenine A.L."/>
            <person name="Ruprecht R.M."/>
        </authorList>
    </citation>
    <scope>NUCLEOTIDE SEQUENCE [LARGE SCALE GENOMIC DNA]</scope>
    <source>
        <strain evidence="10 11">CECT 7927</strain>
    </source>
</reference>
<gene>
    <name evidence="5 10" type="primary">mutL</name>
    <name evidence="9" type="ORF">SBX37_04240</name>
    <name evidence="10" type="ORF">VIM7927_02716</name>
</gene>
<dbReference type="NCBIfam" id="TIGR00585">
    <property type="entry name" value="mutl"/>
    <property type="match status" value="1"/>
</dbReference>
<dbReference type="SUPFAM" id="SSF118116">
    <property type="entry name" value="DNA mismatch repair protein MutL"/>
    <property type="match status" value="1"/>
</dbReference>
<evidence type="ECO:0000313" key="11">
    <source>
        <dbReference type="Proteomes" id="UP000196125"/>
    </source>
</evidence>
<dbReference type="OrthoDB" id="9763467at2"/>
<accession>A0A1Y6IX72</accession>
<dbReference type="CDD" id="cd03482">
    <property type="entry name" value="MutL_Trans_MutL"/>
    <property type="match status" value="1"/>
</dbReference>
<keyword evidence="9" id="KW-0255">Endonuclease</keyword>
<keyword evidence="12" id="KW-1185">Reference proteome</keyword>
<dbReference type="InterPro" id="IPR042120">
    <property type="entry name" value="MutL_C_dimsub"/>
</dbReference>
<dbReference type="InterPro" id="IPR020667">
    <property type="entry name" value="DNA_mismatch_repair_MutL"/>
</dbReference>
<dbReference type="NCBIfam" id="NF000948">
    <property type="entry name" value="PRK00095.1-1"/>
    <property type="match status" value="1"/>
</dbReference>
<feature type="domain" description="DNA mismatch repair protein S5" evidence="8">
    <location>
        <begin position="212"/>
        <end position="330"/>
    </location>
</feature>
<dbReference type="Gene3D" id="3.30.1540.20">
    <property type="entry name" value="MutL, C-terminal domain, dimerisation subdomain"/>
    <property type="match status" value="1"/>
</dbReference>
<dbReference type="InterPro" id="IPR014790">
    <property type="entry name" value="MutL_C"/>
</dbReference>
<dbReference type="GO" id="GO:0030983">
    <property type="term" value="F:mismatched DNA binding"/>
    <property type="evidence" value="ECO:0007669"/>
    <property type="project" value="InterPro"/>
</dbReference>
<sequence>MTIEILPARLANQIAAGEVVERPASVVKELVENSLDSGATRIDIDIEKGGAKLIRVRDNGHGIEKDELTLALSRHATSKIHSLDDLEAIMSLGFRGEALASISSVSRLSLTSRPATQDEAWLAYSEGRDMEVRLQPVAHPVGTTVEVLDLFFNTPARRKFLRTEKTEFTHIEEVLKRIALSRFDVTIFLKHNGKMVRQYRAAQTDIQQEKRIAAVCGQPFVRHMLKVELEHQGLVLHGWISTPEGARQQSDLQYCYVNGRMMKDKLINHAIRQSYERSLSPEQYAAYVIYIELDPRQVDVNVHPAKHEVRFHQARLVHDFIYQAISSALAEGLHINEPAVSQSAFHHQSEGADAEHETLSSQLLDAIDKTPSYPGRAIPEGFNNGVVRESASSRPWQQPNSAPTVSSSSSGNSANRERGKGISRKEAEIYQQLMKVDHEVSVDQDDIPDKGNDSHGETDSGYRVTDKVTELGKAVAVIQGKYLLMSSGSSCCLVALGRANRLKIEKQLDATSEPRRGQPLLVPLSLKLSAELLSCVTSYQNVFLRLGIELKKRSVDTLMVMSVPQPLRRQNLQKLIPDLVSYASNLNQNDPSGALISMTGWLADYANTEQSDYTLSQAIQLIAEVEQLCQGQLPLDDCAFVRAVDFSATIAAFYS</sequence>
<keyword evidence="9" id="KW-0378">Hydrolase</keyword>
<dbReference type="PANTHER" id="PTHR10073">
    <property type="entry name" value="DNA MISMATCH REPAIR PROTEIN MLH, PMS, MUTL"/>
    <property type="match status" value="1"/>
</dbReference>
<feature type="compositionally biased region" description="Basic and acidic residues" evidence="6">
    <location>
        <begin position="415"/>
        <end position="424"/>
    </location>
</feature>
<dbReference type="SMART" id="SM01340">
    <property type="entry name" value="DNA_mis_repair"/>
    <property type="match status" value="1"/>
</dbReference>
<feature type="compositionally biased region" description="Polar residues" evidence="6">
    <location>
        <begin position="390"/>
        <end position="405"/>
    </location>
</feature>
<evidence type="ECO:0000259" key="8">
    <source>
        <dbReference type="SMART" id="SM01340"/>
    </source>
</evidence>
<feature type="region of interest" description="Disordered" evidence="6">
    <location>
        <begin position="389"/>
        <end position="424"/>
    </location>
</feature>
<reference evidence="9 12" key="2">
    <citation type="submission" date="2023-11" db="EMBL/GenBank/DDBJ databases">
        <title>Plant-associative lifestyle of Vibrio porteresiae and its evolutionary dynamics.</title>
        <authorList>
            <person name="Rameshkumar N."/>
            <person name="Kirti K."/>
        </authorList>
    </citation>
    <scope>NUCLEOTIDE SEQUENCE [LARGE SCALE GENOMIC DNA]</scope>
    <source>
        <strain evidence="9 12">MSSRF38</strain>
    </source>
</reference>
<dbReference type="GO" id="GO:0140664">
    <property type="term" value="F:ATP-dependent DNA damage sensor activity"/>
    <property type="evidence" value="ECO:0007669"/>
    <property type="project" value="InterPro"/>
</dbReference>
<dbReference type="Pfam" id="PF13589">
    <property type="entry name" value="HATPase_c_3"/>
    <property type="match status" value="1"/>
</dbReference>
<feature type="domain" description="MutL C-terminal dimerisation" evidence="7">
    <location>
        <begin position="474"/>
        <end position="614"/>
    </location>
</feature>
<dbReference type="GO" id="GO:0016887">
    <property type="term" value="F:ATP hydrolysis activity"/>
    <property type="evidence" value="ECO:0007669"/>
    <property type="project" value="InterPro"/>
</dbReference>
<evidence type="ECO:0000256" key="1">
    <source>
        <dbReference type="ARBA" id="ARBA00006082"/>
    </source>
</evidence>
<dbReference type="Proteomes" id="UP000196125">
    <property type="component" value="Unassembled WGS sequence"/>
</dbReference>
<dbReference type="InterPro" id="IPR037198">
    <property type="entry name" value="MutL_C_sf"/>
</dbReference>
<evidence type="ECO:0000256" key="3">
    <source>
        <dbReference type="ARBA" id="ARBA00022763"/>
    </source>
</evidence>
<dbReference type="EMBL" id="FXXI01000005">
    <property type="protein sequence ID" value="SMS01430.1"/>
    <property type="molecule type" value="Genomic_DNA"/>
</dbReference>
<keyword evidence="3 5" id="KW-0227">DNA damage</keyword>
<dbReference type="Gene3D" id="3.30.230.10">
    <property type="match status" value="1"/>
</dbReference>
<dbReference type="SUPFAM" id="SSF54211">
    <property type="entry name" value="Ribosomal protein S5 domain 2-like"/>
    <property type="match status" value="1"/>
</dbReference>
<evidence type="ECO:0000259" key="7">
    <source>
        <dbReference type="SMART" id="SM00853"/>
    </source>
</evidence>
<evidence type="ECO:0000313" key="10">
    <source>
        <dbReference type="EMBL" id="SMS01430.1"/>
    </source>
</evidence>
<dbReference type="InterPro" id="IPR002099">
    <property type="entry name" value="MutL/Mlh/PMS"/>
</dbReference>
<dbReference type="InterPro" id="IPR020568">
    <property type="entry name" value="Ribosomal_Su5_D2-typ_SF"/>
</dbReference>
<dbReference type="Gene3D" id="3.30.565.10">
    <property type="entry name" value="Histidine kinase-like ATPase, C-terminal domain"/>
    <property type="match status" value="1"/>
</dbReference>
<dbReference type="SMART" id="SM00853">
    <property type="entry name" value="MutL_C"/>
    <property type="match status" value="1"/>
</dbReference>
<comment type="similarity">
    <text evidence="1 5">Belongs to the DNA mismatch repair MutL/HexB family.</text>
</comment>
<dbReference type="Gene3D" id="3.30.1370.100">
    <property type="entry name" value="MutL, C-terminal domain, regulatory subdomain"/>
    <property type="match status" value="1"/>
</dbReference>
<dbReference type="EMBL" id="JAWRCO010000001">
    <property type="protein sequence ID" value="MDW6002088.1"/>
    <property type="molecule type" value="Genomic_DNA"/>
</dbReference>
<dbReference type="FunFam" id="3.30.565.10:FF:000003">
    <property type="entry name" value="DNA mismatch repair endonuclease MutL"/>
    <property type="match status" value="1"/>
</dbReference>
<name>A0A1Y6IX72_9VIBR</name>
<dbReference type="PROSITE" id="PS00058">
    <property type="entry name" value="DNA_MISMATCH_REPAIR_1"/>
    <property type="match status" value="1"/>
</dbReference>
<protein>
    <recommendedName>
        <fullName evidence="2 5">DNA mismatch repair protein MutL</fullName>
    </recommendedName>
</protein>
<dbReference type="InterPro" id="IPR036890">
    <property type="entry name" value="HATPase_C_sf"/>
</dbReference>